<gene>
    <name evidence="1" type="ORF">UFOVP71_286</name>
</gene>
<organism evidence="1">
    <name type="scientific">uncultured Caudovirales phage</name>
    <dbReference type="NCBI Taxonomy" id="2100421"/>
    <lineage>
        <taxon>Viruses</taxon>
        <taxon>Duplodnaviria</taxon>
        <taxon>Heunggongvirae</taxon>
        <taxon>Uroviricota</taxon>
        <taxon>Caudoviricetes</taxon>
        <taxon>Peduoviridae</taxon>
        <taxon>Maltschvirus</taxon>
        <taxon>Maltschvirus maltsch</taxon>
    </lineage>
</organism>
<accession>A0A6J5T9Y4</accession>
<reference evidence="1" key="1">
    <citation type="submission" date="2020-05" db="EMBL/GenBank/DDBJ databases">
        <authorList>
            <person name="Chiriac C."/>
            <person name="Salcher M."/>
            <person name="Ghai R."/>
            <person name="Kavagutti S V."/>
        </authorList>
    </citation>
    <scope>NUCLEOTIDE SEQUENCE</scope>
</reference>
<dbReference type="EMBL" id="LR797824">
    <property type="protein sequence ID" value="CAB4241748.1"/>
    <property type="molecule type" value="Genomic_DNA"/>
</dbReference>
<proteinExistence type="predicted"/>
<name>A0A6J5T9Y4_9CAUD</name>
<sequence length="661" mass="70436">MTINAWKTNFIGLNKPAKVLSGTAESFVSLDLWPYANGIDDPYWSGGVNPQFYRWQVTFQVNERLHGSHLTRTPFRFDAQDIEVGDFVAGAQDGKVCQIMSIISKTNSEVTAIVEDRLRYNTFRDPSGFGLFSTPGTVIFFQINELGYPMLDPVPGEAAADFASNVMSRFQYLNPLINYLLEKQDNGFEQGEAICIENEQFVLSNAENVSKFIGTVVHPGPGPHQFILRPANGVIDFVPNLPGGVGDYIYPSIDGSGGLTTSDASRRPIYMKVARAITSSTTGRGINPHGPNGDIIEFNRIQMTLQGTGNSFNLDDAIGIINNRTSEHFITASKVGAATIATSNSASLGSAYGIVAGYSPFSAMINDHLVTFTTTTSGSAAYGDATVADVNDMANDINQANIPDIIASVTDGSNLTLTNIAGHNITIVNAAADTNGNNFAGPSSVSSLPLLTSASSTTHALKLERLDGGPLTIRDIQGTFLSDAGVMSGQTGRYALGLNIEQGLRSSATTVVGTIGARDALHALVGDQCHVINDGNSEWALFVYDGSVWIKVSGQRSVAVDARTIKEVVALPGATSTIGTISEERRILNVSVTVLQALSNAPDFTVNVGSTIVWDFAKHGASEIGTYTVDSELITNAREDVIVHIPTNTASGQLQIEVTYV</sequence>
<evidence type="ECO:0000313" key="1">
    <source>
        <dbReference type="EMBL" id="CAB4241748.1"/>
    </source>
</evidence>
<protein>
    <submittedName>
        <fullName evidence="1">Uncharacterized protein</fullName>
    </submittedName>
</protein>